<dbReference type="OrthoDB" id="1927399at2759"/>
<dbReference type="eggNOG" id="ENOG502QTIH">
    <property type="taxonomic scope" value="Eukaryota"/>
</dbReference>
<evidence type="ECO:0000256" key="1">
    <source>
        <dbReference type="SAM" id="MobiDB-lite"/>
    </source>
</evidence>
<accession>A9SUK7</accession>
<dbReference type="RefSeq" id="XP_024386648.1">
    <property type="nucleotide sequence ID" value="XM_024530880.2"/>
</dbReference>
<reference evidence="3" key="3">
    <citation type="submission" date="2020-12" db="UniProtKB">
        <authorList>
            <consortium name="EnsemblPlants"/>
        </authorList>
    </citation>
    <scope>IDENTIFICATION</scope>
</reference>
<proteinExistence type="predicted"/>
<dbReference type="Gramene" id="Pp3c10_10490V3.1">
    <property type="protein sequence ID" value="Pp3c10_10490V3.1"/>
    <property type="gene ID" value="Pp3c10_10490"/>
</dbReference>
<dbReference type="EnsemblPlants" id="Pp3c10_10490V3.3">
    <property type="protein sequence ID" value="Pp3c10_10490V3.3"/>
    <property type="gene ID" value="Pp3c10_10490"/>
</dbReference>
<dbReference type="STRING" id="3218.A9SUK7"/>
<dbReference type="EnsemblPlants" id="Pp3c10_10490V3.4">
    <property type="protein sequence ID" value="Pp3c10_10490V3.4"/>
    <property type="gene ID" value="Pp3c10_10490"/>
</dbReference>
<organism evidence="2">
    <name type="scientific">Physcomitrium patens</name>
    <name type="common">Spreading-leaved earth moss</name>
    <name type="synonym">Physcomitrella patens</name>
    <dbReference type="NCBI Taxonomy" id="3218"/>
    <lineage>
        <taxon>Eukaryota</taxon>
        <taxon>Viridiplantae</taxon>
        <taxon>Streptophyta</taxon>
        <taxon>Embryophyta</taxon>
        <taxon>Bryophyta</taxon>
        <taxon>Bryophytina</taxon>
        <taxon>Bryopsida</taxon>
        <taxon>Funariidae</taxon>
        <taxon>Funariales</taxon>
        <taxon>Funariaceae</taxon>
        <taxon>Physcomitrium</taxon>
    </lineage>
</organism>
<dbReference type="GeneID" id="112287651"/>
<dbReference type="PANTHER" id="PTHR47377">
    <property type="entry name" value="RHODANESE-LIKE DOMAIN-CONTAINING PROTEIN 4, CHLOROPLASTIC"/>
    <property type="match status" value="1"/>
</dbReference>
<feature type="region of interest" description="Disordered" evidence="1">
    <location>
        <begin position="15"/>
        <end position="35"/>
    </location>
</feature>
<dbReference type="Gramene" id="Pp3c10_10490V3.4">
    <property type="protein sequence ID" value="Pp3c10_10490V3.4"/>
    <property type="gene ID" value="Pp3c10_10490"/>
</dbReference>
<dbReference type="EMBL" id="ABEU02000010">
    <property type="protein sequence ID" value="PNR46577.1"/>
    <property type="molecule type" value="Genomic_DNA"/>
</dbReference>
<sequence>MEVLPRAIATSHVVVSSSSAPKESSESGSKNNSQVSLSSVPFLRPASALAASIVSSATPAALAVNYDDFVKRTSVATPGAPSEDFSFPELPSISLPSIELPSVELPSVDLGGASDFISTNPLALVAGLAAISVPFVVFRAFAAPGAAFGSVSAVEAYDKLSNPELKAQLLDIRAPEDIKTEGSPNLKSIKKTVLKVPYAADDDTFVDKVIAKSKDAENTTLYILDRFDGDSATVAKLLANSGFKSAYAIKGGAEGPNGWNEKELPWLMPAKAFKFDIGNLKNLVGTGEGVDVGAGDLLPKTLGIAAAAGVGFVVLSEAETTLQLLGTVAALQLFAKNFLFAEDRKKTIQELKTFLDTKIAPKDLVDDVKEIGRVLLPDEGEVKAAVATGEQVLEKELGVDSVTPESLAKKAQEKLEEEVEKRGVELPDLGAVTSDIQASAESVKSNIESAAKELQSNADEAISNLESDASKVQAEAEELASDIKSDATEVLSDVENTASELESKASAAVEPAVEEVSAAVQPAVEEVEESSNGFSTSSIGSTPTEPISSTSEAEVEVPAETSAAKSV</sequence>
<dbReference type="Gramene" id="Pp3c10_10490V3.3">
    <property type="protein sequence ID" value="Pp3c10_10490V3.3"/>
    <property type="gene ID" value="Pp3c10_10490"/>
</dbReference>
<dbReference type="EnsemblPlants" id="Pp3c10_10490V3.1">
    <property type="protein sequence ID" value="Pp3c10_10490V3.1"/>
    <property type="gene ID" value="Pp3c10_10490"/>
</dbReference>
<keyword evidence="4" id="KW-1185">Reference proteome</keyword>
<feature type="compositionally biased region" description="Low complexity" evidence="1">
    <location>
        <begin position="505"/>
        <end position="552"/>
    </location>
</feature>
<dbReference type="PaxDb" id="3218-PP1S120_139V6.3"/>
<name>A9SUK7_PHYPA</name>
<evidence type="ECO:0000313" key="2">
    <source>
        <dbReference type="EMBL" id="PNR46577.1"/>
    </source>
</evidence>
<dbReference type="InterPro" id="IPR044240">
    <property type="entry name" value="STR4-like"/>
</dbReference>
<dbReference type="RefSeq" id="XP_024386649.1">
    <property type="nucleotide sequence ID" value="XM_024530881.2"/>
</dbReference>
<dbReference type="Gene3D" id="1.20.120.20">
    <property type="entry name" value="Apolipoprotein"/>
    <property type="match status" value="1"/>
</dbReference>
<dbReference type="RefSeq" id="XP_024386650.1">
    <property type="nucleotide sequence ID" value="XM_024530882.2"/>
</dbReference>
<dbReference type="InterPro" id="IPR036873">
    <property type="entry name" value="Rhodanese-like_dom_sf"/>
</dbReference>
<dbReference type="Proteomes" id="UP000006727">
    <property type="component" value="Chromosome 10"/>
</dbReference>
<evidence type="ECO:0008006" key="5">
    <source>
        <dbReference type="Google" id="ProtNLM"/>
    </source>
</evidence>
<reference evidence="2 4" key="2">
    <citation type="journal article" date="2018" name="Plant J.">
        <title>The Physcomitrella patens chromosome-scale assembly reveals moss genome structure and evolution.</title>
        <authorList>
            <person name="Lang D."/>
            <person name="Ullrich K.K."/>
            <person name="Murat F."/>
            <person name="Fuchs J."/>
            <person name="Jenkins J."/>
            <person name="Haas F.B."/>
            <person name="Piednoel M."/>
            <person name="Gundlach H."/>
            <person name="Van Bel M."/>
            <person name="Meyberg R."/>
            <person name="Vives C."/>
            <person name="Morata J."/>
            <person name="Symeonidi A."/>
            <person name="Hiss M."/>
            <person name="Muchero W."/>
            <person name="Kamisugi Y."/>
            <person name="Saleh O."/>
            <person name="Blanc G."/>
            <person name="Decker E.L."/>
            <person name="van Gessel N."/>
            <person name="Grimwood J."/>
            <person name="Hayes R.D."/>
            <person name="Graham S.W."/>
            <person name="Gunter L.E."/>
            <person name="McDaniel S.F."/>
            <person name="Hoernstein S.N.W."/>
            <person name="Larsson A."/>
            <person name="Li F.W."/>
            <person name="Perroud P.F."/>
            <person name="Phillips J."/>
            <person name="Ranjan P."/>
            <person name="Rokshar D.S."/>
            <person name="Rothfels C.J."/>
            <person name="Schneider L."/>
            <person name="Shu S."/>
            <person name="Stevenson D.W."/>
            <person name="Thummler F."/>
            <person name="Tillich M."/>
            <person name="Villarreal Aguilar J.C."/>
            <person name="Widiez T."/>
            <person name="Wong G.K."/>
            <person name="Wymore A."/>
            <person name="Zhang Y."/>
            <person name="Zimmer A.D."/>
            <person name="Quatrano R.S."/>
            <person name="Mayer K.F.X."/>
            <person name="Goodstein D."/>
            <person name="Casacuberta J.M."/>
            <person name="Vandepoele K."/>
            <person name="Reski R."/>
            <person name="Cuming A.C."/>
            <person name="Tuskan G.A."/>
            <person name="Maumus F."/>
            <person name="Salse J."/>
            <person name="Schmutz J."/>
            <person name="Rensing S.A."/>
        </authorList>
    </citation>
    <scope>NUCLEOTIDE SEQUENCE [LARGE SCALE GENOMIC DNA]</scope>
    <source>
        <strain evidence="3 4">cv. Gransden 2004</strain>
    </source>
</reference>
<dbReference type="EnsemblPlants" id="Pp3c10_10490V3.2">
    <property type="protein sequence ID" value="Pp3c10_10490V3.2"/>
    <property type="gene ID" value="Pp3c10_10490"/>
</dbReference>
<dbReference type="PANTHER" id="PTHR47377:SF1">
    <property type="entry name" value="RHODANESE-LIKE DOMAIN-CONTAINING PROTEIN 4, CHLOROPLASTIC"/>
    <property type="match status" value="1"/>
</dbReference>
<dbReference type="HOGENOM" id="CLU_023830_1_0_1"/>
<feature type="compositionally biased region" description="Low complexity" evidence="1">
    <location>
        <begin position="15"/>
        <end position="33"/>
    </location>
</feature>
<feature type="region of interest" description="Disordered" evidence="1">
    <location>
        <begin position="494"/>
        <end position="567"/>
    </location>
</feature>
<dbReference type="GO" id="GO:0009507">
    <property type="term" value="C:chloroplast"/>
    <property type="evidence" value="ECO:0000318"/>
    <property type="project" value="GO_Central"/>
</dbReference>
<gene>
    <name evidence="3" type="primary">LOC112287651</name>
    <name evidence="2" type="ORF">PHYPA_013696</name>
</gene>
<reference evidence="2 4" key="1">
    <citation type="journal article" date="2008" name="Science">
        <title>The Physcomitrella genome reveals evolutionary insights into the conquest of land by plants.</title>
        <authorList>
            <person name="Rensing S."/>
            <person name="Lang D."/>
            <person name="Zimmer A."/>
            <person name="Terry A."/>
            <person name="Salamov A."/>
            <person name="Shapiro H."/>
            <person name="Nishiyama T."/>
            <person name="Perroud P.-F."/>
            <person name="Lindquist E."/>
            <person name="Kamisugi Y."/>
            <person name="Tanahashi T."/>
            <person name="Sakakibara K."/>
            <person name="Fujita T."/>
            <person name="Oishi K."/>
            <person name="Shin-I T."/>
            <person name="Kuroki Y."/>
            <person name="Toyoda A."/>
            <person name="Suzuki Y."/>
            <person name="Hashimoto A."/>
            <person name="Yamaguchi K."/>
            <person name="Sugano A."/>
            <person name="Kohara Y."/>
            <person name="Fujiyama A."/>
            <person name="Anterola A."/>
            <person name="Aoki S."/>
            <person name="Ashton N."/>
            <person name="Barbazuk W.B."/>
            <person name="Barker E."/>
            <person name="Bennetzen J."/>
            <person name="Bezanilla M."/>
            <person name="Blankenship R."/>
            <person name="Cho S.H."/>
            <person name="Dutcher S."/>
            <person name="Estelle M."/>
            <person name="Fawcett J.A."/>
            <person name="Gundlach H."/>
            <person name="Hanada K."/>
            <person name="Heyl A."/>
            <person name="Hicks K.A."/>
            <person name="Hugh J."/>
            <person name="Lohr M."/>
            <person name="Mayer K."/>
            <person name="Melkozernov A."/>
            <person name="Murata T."/>
            <person name="Nelson D."/>
            <person name="Pils B."/>
            <person name="Prigge M."/>
            <person name="Reiss B."/>
            <person name="Renner T."/>
            <person name="Rombauts S."/>
            <person name="Rushton P."/>
            <person name="Sanderfoot A."/>
            <person name="Schween G."/>
            <person name="Shiu S.-H."/>
            <person name="Stueber K."/>
            <person name="Theodoulou F.L."/>
            <person name="Tu H."/>
            <person name="Van de Peer Y."/>
            <person name="Verrier P.J."/>
            <person name="Waters E."/>
            <person name="Wood A."/>
            <person name="Yang L."/>
            <person name="Cove D."/>
            <person name="Cuming A."/>
            <person name="Hasebe M."/>
            <person name="Lucas S."/>
            <person name="Mishler D.B."/>
            <person name="Reski R."/>
            <person name="Grigoriev I."/>
            <person name="Quatrano R.S."/>
            <person name="Boore J.L."/>
        </authorList>
    </citation>
    <scope>NUCLEOTIDE SEQUENCE [LARGE SCALE GENOMIC DNA]</scope>
    <source>
        <strain evidence="3 4">cv. Gransden 2004</strain>
    </source>
</reference>
<dbReference type="Gene3D" id="3.40.250.10">
    <property type="entry name" value="Rhodanese-like domain"/>
    <property type="match status" value="1"/>
</dbReference>
<dbReference type="SUPFAM" id="SSF52821">
    <property type="entry name" value="Rhodanese/Cell cycle control phosphatase"/>
    <property type="match status" value="1"/>
</dbReference>
<dbReference type="Gramene" id="Pp3c10_10490V3.2">
    <property type="protein sequence ID" value="Pp3c10_10490V3.2"/>
    <property type="gene ID" value="Pp3c10_10490"/>
</dbReference>
<dbReference type="AlphaFoldDB" id="A9SUK7"/>
<evidence type="ECO:0000313" key="3">
    <source>
        <dbReference type="EnsemblPlants" id="Pp3c10_10490V3.1"/>
    </source>
</evidence>
<dbReference type="KEGG" id="ppp:112287651"/>
<dbReference type="FunCoup" id="A9SUK7">
    <property type="interactions" value="2112"/>
</dbReference>
<evidence type="ECO:0000313" key="4">
    <source>
        <dbReference type="Proteomes" id="UP000006727"/>
    </source>
</evidence>
<protein>
    <recommendedName>
        <fullName evidence="5">Rhodanese domain-containing protein</fullName>
    </recommendedName>
</protein>